<name>A0AAE3QQ23_9BACT</name>
<dbReference type="Pfam" id="PF12833">
    <property type="entry name" value="HTH_18"/>
    <property type="match status" value="1"/>
</dbReference>
<keyword evidence="1" id="KW-0805">Transcription regulation</keyword>
<keyword evidence="4" id="KW-0472">Membrane</keyword>
<proteinExistence type="predicted"/>
<feature type="transmembrane region" description="Helical" evidence="4">
    <location>
        <begin position="38"/>
        <end position="59"/>
    </location>
</feature>
<feature type="transmembrane region" description="Helical" evidence="4">
    <location>
        <begin position="197"/>
        <end position="218"/>
    </location>
</feature>
<keyword evidence="4" id="KW-0812">Transmembrane</keyword>
<protein>
    <submittedName>
        <fullName evidence="6">Helix-turn-helix domain-containing protein</fullName>
    </submittedName>
</protein>
<dbReference type="Proteomes" id="UP001241110">
    <property type="component" value="Unassembled WGS sequence"/>
</dbReference>
<feature type="transmembrane region" description="Helical" evidence="4">
    <location>
        <begin position="6"/>
        <end position="26"/>
    </location>
</feature>
<dbReference type="PANTHER" id="PTHR43280:SF29">
    <property type="entry name" value="ARAC-FAMILY TRANSCRIPTIONAL REGULATOR"/>
    <property type="match status" value="1"/>
</dbReference>
<evidence type="ECO:0000256" key="2">
    <source>
        <dbReference type="ARBA" id="ARBA00023125"/>
    </source>
</evidence>
<dbReference type="SUPFAM" id="SSF46689">
    <property type="entry name" value="Homeodomain-like"/>
    <property type="match status" value="1"/>
</dbReference>
<reference evidence="6" key="1">
    <citation type="submission" date="2023-05" db="EMBL/GenBank/DDBJ databases">
        <authorList>
            <person name="Zhang X."/>
        </authorList>
    </citation>
    <scope>NUCLEOTIDE SEQUENCE</scope>
    <source>
        <strain evidence="6">YF14B1</strain>
    </source>
</reference>
<dbReference type="EMBL" id="JASJOS010000011">
    <property type="protein sequence ID" value="MDJ1483387.1"/>
    <property type="molecule type" value="Genomic_DNA"/>
</dbReference>
<evidence type="ECO:0000313" key="6">
    <source>
        <dbReference type="EMBL" id="MDJ1483387.1"/>
    </source>
</evidence>
<dbReference type="PANTHER" id="PTHR43280">
    <property type="entry name" value="ARAC-FAMILY TRANSCRIPTIONAL REGULATOR"/>
    <property type="match status" value="1"/>
</dbReference>
<keyword evidence="4" id="KW-1133">Transmembrane helix</keyword>
<dbReference type="GO" id="GO:0003700">
    <property type="term" value="F:DNA-binding transcription factor activity"/>
    <property type="evidence" value="ECO:0007669"/>
    <property type="project" value="InterPro"/>
</dbReference>
<evidence type="ECO:0000313" key="7">
    <source>
        <dbReference type="Proteomes" id="UP001241110"/>
    </source>
</evidence>
<feature type="transmembrane region" description="Helical" evidence="4">
    <location>
        <begin position="71"/>
        <end position="90"/>
    </location>
</feature>
<keyword evidence="3" id="KW-0804">Transcription</keyword>
<evidence type="ECO:0000256" key="3">
    <source>
        <dbReference type="ARBA" id="ARBA00023163"/>
    </source>
</evidence>
<dbReference type="AlphaFoldDB" id="A0AAE3QQ23"/>
<dbReference type="GO" id="GO:0043565">
    <property type="term" value="F:sequence-specific DNA binding"/>
    <property type="evidence" value="ECO:0007669"/>
    <property type="project" value="InterPro"/>
</dbReference>
<organism evidence="6 7">
    <name type="scientific">Xanthocytophaga flava</name>
    <dbReference type="NCBI Taxonomy" id="3048013"/>
    <lineage>
        <taxon>Bacteria</taxon>
        <taxon>Pseudomonadati</taxon>
        <taxon>Bacteroidota</taxon>
        <taxon>Cytophagia</taxon>
        <taxon>Cytophagales</taxon>
        <taxon>Rhodocytophagaceae</taxon>
        <taxon>Xanthocytophaga</taxon>
    </lineage>
</organism>
<dbReference type="InterPro" id="IPR018062">
    <property type="entry name" value="HTH_AraC-typ_CS"/>
</dbReference>
<comment type="caution">
    <text evidence="6">The sequence shown here is derived from an EMBL/GenBank/DDBJ whole genome shotgun (WGS) entry which is preliminary data.</text>
</comment>
<dbReference type="PROSITE" id="PS00041">
    <property type="entry name" value="HTH_ARAC_FAMILY_1"/>
    <property type="match status" value="1"/>
</dbReference>
<evidence type="ECO:0000256" key="4">
    <source>
        <dbReference type="SAM" id="Phobius"/>
    </source>
</evidence>
<dbReference type="RefSeq" id="WP_313983163.1">
    <property type="nucleotide sequence ID" value="NZ_JASJOS010000011.1"/>
</dbReference>
<dbReference type="InterPro" id="IPR009057">
    <property type="entry name" value="Homeodomain-like_sf"/>
</dbReference>
<feature type="domain" description="HTH araC/xylS-type" evidence="5">
    <location>
        <begin position="244"/>
        <end position="350"/>
    </location>
</feature>
<evidence type="ECO:0000256" key="1">
    <source>
        <dbReference type="ARBA" id="ARBA00023015"/>
    </source>
</evidence>
<feature type="transmembrane region" description="Helical" evidence="4">
    <location>
        <begin position="102"/>
        <end position="121"/>
    </location>
</feature>
<dbReference type="PROSITE" id="PS01124">
    <property type="entry name" value="HTH_ARAC_FAMILY_2"/>
    <property type="match status" value="1"/>
</dbReference>
<dbReference type="InterPro" id="IPR018060">
    <property type="entry name" value="HTH_AraC"/>
</dbReference>
<evidence type="ECO:0000259" key="5">
    <source>
        <dbReference type="PROSITE" id="PS01124"/>
    </source>
</evidence>
<dbReference type="Gene3D" id="1.10.10.60">
    <property type="entry name" value="Homeodomain-like"/>
    <property type="match status" value="2"/>
</dbReference>
<keyword evidence="2" id="KW-0238">DNA-binding</keyword>
<accession>A0AAE3QQ23</accession>
<gene>
    <name evidence="6" type="ORF">QNI16_23005</name>
</gene>
<feature type="transmembrane region" description="Helical" evidence="4">
    <location>
        <begin position="170"/>
        <end position="191"/>
    </location>
</feature>
<dbReference type="SMART" id="SM00342">
    <property type="entry name" value="HTH_ARAC"/>
    <property type="match status" value="1"/>
</dbReference>
<feature type="transmembrane region" description="Helical" evidence="4">
    <location>
        <begin position="133"/>
        <end position="150"/>
    </location>
</feature>
<sequence length="361" mass="40876">MHDGKYILFFIGALGAFNGILLAIYFMFLAKRRNLSSFFLGCLLAALSLRIGKAVLIYFDSDLPEIYRQIGISSCLLIGPALFFFLKSSIDQLTQISRSWKYQIGALLAAIVFMGVVYRYATYPELWRKYSIQVVYAVWTLYIIAAGVAIKGLFSRIRSTSDALKPAEKWLLAIYSVNVAIFLSFMMAYLIRDICETYYGGAIIFSLVLYAMIFIHLYHSRTAEQFYVVPVKNPVRKVDDGTVMNLVTTLEQQMVKGGLFKNPNLTLSELAKSINIPAHQLSQLLNDNLGKNFTSYVNEYRIEEACRMIAQGHPFSLEAIGYEVGFNSKSTFYTAFKKIKATTPLMYKEDLAKRSDASLVR</sequence>